<keyword evidence="1" id="KW-0175">Coiled coil</keyword>
<gene>
    <name evidence="3" type="ORF">PO878_09325</name>
</gene>
<evidence type="ECO:0008006" key="5">
    <source>
        <dbReference type="Google" id="ProtNLM"/>
    </source>
</evidence>
<dbReference type="Gene3D" id="3.90.550.10">
    <property type="entry name" value="Spore Coat Polysaccharide Biosynthesis Protein SpsA, Chain A"/>
    <property type="match status" value="1"/>
</dbReference>
<proteinExistence type="predicted"/>
<feature type="region of interest" description="Disordered" evidence="2">
    <location>
        <begin position="590"/>
        <end position="623"/>
    </location>
</feature>
<reference evidence="3" key="1">
    <citation type="submission" date="2023-01" db="EMBL/GenBank/DDBJ databases">
        <title>The diversity of Class Acidimicrobiia in South China Sea sediment environments and the proposal of Iamia marina sp. nov., a novel species of the genus Iamia.</title>
        <authorList>
            <person name="He Y."/>
            <person name="Tian X."/>
        </authorList>
    </citation>
    <scope>NUCLEOTIDE SEQUENCE</scope>
    <source>
        <strain evidence="3">DSM 19957</strain>
    </source>
</reference>
<dbReference type="KEGG" id="ima:PO878_09325"/>
<keyword evidence="4" id="KW-1185">Reference proteome</keyword>
<dbReference type="EMBL" id="CP116942">
    <property type="protein sequence ID" value="WCO68923.1"/>
    <property type="molecule type" value="Genomic_DNA"/>
</dbReference>
<dbReference type="InterPro" id="IPR029044">
    <property type="entry name" value="Nucleotide-diphossugar_trans"/>
</dbReference>
<evidence type="ECO:0000256" key="2">
    <source>
        <dbReference type="SAM" id="MobiDB-lite"/>
    </source>
</evidence>
<evidence type="ECO:0000313" key="4">
    <source>
        <dbReference type="Proteomes" id="UP001216390"/>
    </source>
</evidence>
<organism evidence="3 4">
    <name type="scientific">Iamia majanohamensis</name>
    <dbReference type="NCBI Taxonomy" id="467976"/>
    <lineage>
        <taxon>Bacteria</taxon>
        <taxon>Bacillati</taxon>
        <taxon>Actinomycetota</taxon>
        <taxon>Acidimicrobiia</taxon>
        <taxon>Acidimicrobiales</taxon>
        <taxon>Iamiaceae</taxon>
        <taxon>Iamia</taxon>
    </lineage>
</organism>
<feature type="coiled-coil region" evidence="1">
    <location>
        <begin position="478"/>
        <end position="505"/>
    </location>
</feature>
<dbReference type="Proteomes" id="UP001216390">
    <property type="component" value="Chromosome"/>
</dbReference>
<feature type="compositionally biased region" description="Low complexity" evidence="2">
    <location>
        <begin position="431"/>
        <end position="440"/>
    </location>
</feature>
<dbReference type="SUPFAM" id="SSF53448">
    <property type="entry name" value="Nucleotide-diphospho-sugar transferases"/>
    <property type="match status" value="1"/>
</dbReference>
<evidence type="ECO:0000256" key="1">
    <source>
        <dbReference type="SAM" id="Coils"/>
    </source>
</evidence>
<evidence type="ECO:0000313" key="3">
    <source>
        <dbReference type="EMBL" id="WCO68923.1"/>
    </source>
</evidence>
<dbReference type="RefSeq" id="WP_272738437.1">
    <property type="nucleotide sequence ID" value="NZ_CP116942.1"/>
</dbReference>
<dbReference type="AlphaFoldDB" id="A0AAE9YD00"/>
<name>A0AAE9YD00_9ACTN</name>
<sequence>MTEPVVGGCTVATRNYLADARLAARSFVEAHPGTRFTILVVDGDHTPPATWTHRDVELVTPGQLGLPEADLLAMAAIYSPFEIACALKPLALRRVLDWADVAVYVDGDVEVLHPMTELVDAAADHDVVLVPHLLAPMPRDGRLPDEEGILAAGTFNGGLLAVRTSSGDFLDWWEERLRRDCLAQPWRMMLADQRWLDVVPSLFDHHVLRDPTYDVAYWNLHERPTSWADGHLQVFDRPVRCFHYSGLSDDTPWVLSTFAAGNPRVRLTDMPAVARLCRGWLDRRRAVDAQADRALGYHWGVTAEGTPLDPRSRMAFRDALLEAERDPSGRTPLPPSPFADDHGAAWRRWLASPPPEGTVSRYLLRVWGEDPQRAGAFPQVHGRDRAAFLAWAASPDADDAAIPDAFRPQPEEADVPPTEPARPLRRPPRPDAAAQQPVEALAAARAALEGGPQGPPGAAGKVVGRLLAGRDRRTEETATALAEAVEELARRVADLSARVDRTNDEAFTESRRTDDLAEAVAAARTTAEAVDADLGQRLVDVEGSLTKARADLDGALDQDRITAGIVADAESRLADDLDDLRLRVAKLAVELADDDPGATAPSPDTTPHPHEDTTVTSTEDDAR</sequence>
<feature type="region of interest" description="Disordered" evidence="2">
    <location>
        <begin position="399"/>
        <end position="440"/>
    </location>
</feature>
<accession>A0AAE9YD00</accession>
<protein>
    <recommendedName>
        <fullName evidence="5">Glycosyl transferase family 8</fullName>
    </recommendedName>
</protein>